<evidence type="ECO:0000256" key="2">
    <source>
        <dbReference type="ARBA" id="ARBA00023015"/>
    </source>
</evidence>
<dbReference type="CDD" id="cd08421">
    <property type="entry name" value="PBP2_LTTR_like_1"/>
    <property type="match status" value="1"/>
</dbReference>
<dbReference type="FunFam" id="1.10.10.10:FF:000001">
    <property type="entry name" value="LysR family transcriptional regulator"/>
    <property type="match status" value="1"/>
</dbReference>
<protein>
    <submittedName>
        <fullName evidence="6">LysR family transcriptional regulator</fullName>
    </submittedName>
</protein>
<dbReference type="EMBL" id="CP030750">
    <property type="protein sequence ID" value="AXA24976.1"/>
    <property type="molecule type" value="Genomic_DNA"/>
</dbReference>
<dbReference type="Gene3D" id="1.10.10.10">
    <property type="entry name" value="Winged helix-like DNA-binding domain superfamily/Winged helix DNA-binding domain"/>
    <property type="match status" value="1"/>
</dbReference>
<dbReference type="SUPFAM" id="SSF53850">
    <property type="entry name" value="Periplasmic binding protein-like II"/>
    <property type="match status" value="1"/>
</dbReference>
<dbReference type="SUPFAM" id="SSF46785">
    <property type="entry name" value="Winged helix' DNA-binding domain"/>
    <property type="match status" value="1"/>
</dbReference>
<dbReference type="Pfam" id="PF03466">
    <property type="entry name" value="LysR_substrate"/>
    <property type="match status" value="1"/>
</dbReference>
<dbReference type="RefSeq" id="WP_054891411.1">
    <property type="nucleotide sequence ID" value="NZ_CP011789.1"/>
</dbReference>
<dbReference type="Proteomes" id="UP000251617">
    <property type="component" value="Chromosome"/>
</dbReference>
<dbReference type="GO" id="GO:0003677">
    <property type="term" value="F:DNA binding"/>
    <property type="evidence" value="ECO:0007669"/>
    <property type="project" value="UniProtKB-KW"/>
</dbReference>
<dbReference type="PANTHER" id="PTHR30419">
    <property type="entry name" value="HTH-TYPE TRANSCRIPTIONAL REGULATOR YBHD"/>
    <property type="match status" value="1"/>
</dbReference>
<evidence type="ECO:0000256" key="1">
    <source>
        <dbReference type="ARBA" id="ARBA00009437"/>
    </source>
</evidence>
<evidence type="ECO:0000313" key="6">
    <source>
        <dbReference type="EMBL" id="AXA24976.1"/>
    </source>
</evidence>
<dbReference type="InterPro" id="IPR005119">
    <property type="entry name" value="LysR_subst-bd"/>
</dbReference>
<evidence type="ECO:0000256" key="3">
    <source>
        <dbReference type="ARBA" id="ARBA00023125"/>
    </source>
</evidence>
<name>A0AAD0L5Z7_PSEPU</name>
<evidence type="ECO:0000259" key="5">
    <source>
        <dbReference type="PROSITE" id="PS50931"/>
    </source>
</evidence>
<organism evidence="6 7">
    <name type="scientific">Pseudomonas putida</name>
    <name type="common">Arthrobacter siderocapsulatus</name>
    <dbReference type="NCBI Taxonomy" id="303"/>
    <lineage>
        <taxon>Bacteria</taxon>
        <taxon>Pseudomonadati</taxon>
        <taxon>Pseudomonadota</taxon>
        <taxon>Gammaproteobacteria</taxon>
        <taxon>Pseudomonadales</taxon>
        <taxon>Pseudomonadaceae</taxon>
        <taxon>Pseudomonas</taxon>
    </lineage>
</organism>
<dbReference type="InterPro" id="IPR000847">
    <property type="entry name" value="LysR_HTH_N"/>
</dbReference>
<dbReference type="InterPro" id="IPR036388">
    <property type="entry name" value="WH-like_DNA-bd_sf"/>
</dbReference>
<sequence length="305" mass="33609">MQLNNLIRRLDLVTLQLFVAIHEEGSLTRAAAREAIALSAASKRLNELEAALGSPLFARQARGMSLTPAGETLLHHARRMLFNLEKIGLELGEHLQGVRGYVRMLANLSAIIQFLPEDLALFAAEHERIKVDLEERPSNGVIQGLLDGVADLGICSSDSDTRDLLKVRYRRDQLVLVVREGHPLADQAQVDFAETLDNDFVGLHSASSINMRTHEAARRAGRVLRLRIHVPSFDAVCRMVQADMGVGILPRKAFELFGGALGLRAVALSDDWAERELLLVARDLESLSPVSRLLFEHLRAAEPGG</sequence>
<evidence type="ECO:0000313" key="7">
    <source>
        <dbReference type="Proteomes" id="UP000251617"/>
    </source>
</evidence>
<keyword evidence="2" id="KW-0805">Transcription regulation</keyword>
<dbReference type="Pfam" id="PF00126">
    <property type="entry name" value="HTH_1"/>
    <property type="match status" value="1"/>
</dbReference>
<dbReference type="InterPro" id="IPR036390">
    <property type="entry name" value="WH_DNA-bd_sf"/>
</dbReference>
<comment type="similarity">
    <text evidence="1">Belongs to the LysR transcriptional regulatory family.</text>
</comment>
<keyword evidence="4" id="KW-0804">Transcription</keyword>
<feature type="domain" description="HTH lysR-type" evidence="5">
    <location>
        <begin position="10"/>
        <end position="67"/>
    </location>
</feature>
<dbReference type="Gene3D" id="3.40.190.290">
    <property type="match status" value="1"/>
</dbReference>
<evidence type="ECO:0000256" key="4">
    <source>
        <dbReference type="ARBA" id="ARBA00023163"/>
    </source>
</evidence>
<dbReference type="InterPro" id="IPR050950">
    <property type="entry name" value="HTH-type_LysR_regulators"/>
</dbReference>
<dbReference type="GO" id="GO:0003700">
    <property type="term" value="F:DNA-binding transcription factor activity"/>
    <property type="evidence" value="ECO:0007669"/>
    <property type="project" value="InterPro"/>
</dbReference>
<accession>A0AAD0L5Z7</accession>
<proteinExistence type="inferred from homology"/>
<keyword evidence="3" id="KW-0238">DNA-binding</keyword>
<reference evidence="6 7" key="1">
    <citation type="submission" date="2018-06" db="EMBL/GenBank/DDBJ databases">
        <title>The genome of Pseudomonas putida NX-1, a lignin degrader.</title>
        <authorList>
            <person name="Xu Z."/>
        </authorList>
    </citation>
    <scope>NUCLEOTIDE SEQUENCE [LARGE SCALE GENOMIC DNA]</scope>
    <source>
        <strain evidence="6 7">NX-1</strain>
    </source>
</reference>
<dbReference type="PANTHER" id="PTHR30419:SF2">
    <property type="entry name" value="LYSR FAMILY TRANSCRIPTIONAL REGULATOR"/>
    <property type="match status" value="1"/>
</dbReference>
<dbReference type="GO" id="GO:0005829">
    <property type="term" value="C:cytosol"/>
    <property type="evidence" value="ECO:0007669"/>
    <property type="project" value="TreeGrafter"/>
</dbReference>
<dbReference type="AlphaFoldDB" id="A0AAD0L5Z7"/>
<dbReference type="PROSITE" id="PS50931">
    <property type="entry name" value="HTH_LYSR"/>
    <property type="match status" value="1"/>
</dbReference>
<gene>
    <name evidence="6" type="ORF">C1S65_12905</name>
</gene>